<dbReference type="EMBL" id="BMXS01000023">
    <property type="protein sequence ID" value="GGY04956.1"/>
    <property type="molecule type" value="Genomic_DNA"/>
</dbReference>
<dbReference type="Proteomes" id="UP000653056">
    <property type="component" value="Unassembled WGS sequence"/>
</dbReference>
<evidence type="ECO:0000259" key="1">
    <source>
        <dbReference type="Pfam" id="PF18754"/>
    </source>
</evidence>
<evidence type="ECO:0000313" key="2">
    <source>
        <dbReference type="EMBL" id="GGY04956.1"/>
    </source>
</evidence>
<dbReference type="Pfam" id="PF18754">
    <property type="entry name" value="Nmad3"/>
    <property type="match status" value="1"/>
</dbReference>
<proteinExistence type="predicted"/>
<sequence>MKLILSRKGFDSSAGGVPSPIFADGRMLALPIPDGNSVIRYRDIVYDGSSLGDLVGQLTKGKVAPDDRAHLDPDLIGNMLPRKPGWRPIFGQTGQAQGHLRNHRVGPGDLFLFFGLFRRVEHHNGTWRWAPDARPCHVIWGWLQVAEMLVVDKAQSIDYDWATYHPHFQRQDDPNNVIYLASRQLRFNGLNEEMPGAGVFPHFSPSRQLTTPHATRTSTWRLPTWCYPIRGRTPLTYHANRQRWQKHADHTELTAAARGQEFILDGDEYPEALPWACDLIHRLKHHDALADAYGGISDA</sequence>
<dbReference type="InterPro" id="IPR041135">
    <property type="entry name" value="Nmad3"/>
</dbReference>
<feature type="domain" description="Nucleotide modification associated" evidence="1">
    <location>
        <begin position="2"/>
        <end position="265"/>
    </location>
</feature>
<accession>A0ABQ2Z915</accession>
<name>A0ABQ2Z915_9GAMM</name>
<dbReference type="RefSeq" id="WP_189471632.1">
    <property type="nucleotide sequence ID" value="NZ_BMXS01000023.1"/>
</dbReference>
<organism evidence="2 3">
    <name type="scientific">Litchfieldella qijiaojingensis</name>
    <dbReference type="NCBI Taxonomy" id="980347"/>
    <lineage>
        <taxon>Bacteria</taxon>
        <taxon>Pseudomonadati</taxon>
        <taxon>Pseudomonadota</taxon>
        <taxon>Gammaproteobacteria</taxon>
        <taxon>Oceanospirillales</taxon>
        <taxon>Halomonadaceae</taxon>
        <taxon>Litchfieldella</taxon>
    </lineage>
</organism>
<evidence type="ECO:0000313" key="3">
    <source>
        <dbReference type="Proteomes" id="UP000653056"/>
    </source>
</evidence>
<comment type="caution">
    <text evidence="2">The sequence shown here is derived from an EMBL/GenBank/DDBJ whole genome shotgun (WGS) entry which is preliminary data.</text>
</comment>
<reference evidence="3" key="1">
    <citation type="journal article" date="2019" name="Int. J. Syst. Evol. Microbiol.">
        <title>The Global Catalogue of Microorganisms (GCM) 10K type strain sequencing project: providing services to taxonomists for standard genome sequencing and annotation.</title>
        <authorList>
            <consortium name="The Broad Institute Genomics Platform"/>
            <consortium name="The Broad Institute Genome Sequencing Center for Infectious Disease"/>
            <person name="Wu L."/>
            <person name="Ma J."/>
        </authorList>
    </citation>
    <scope>NUCLEOTIDE SEQUENCE [LARGE SCALE GENOMIC DNA]</scope>
    <source>
        <strain evidence="3">KCTC 22228</strain>
    </source>
</reference>
<protein>
    <recommendedName>
        <fullName evidence="1">Nucleotide modification associated domain-containing protein</fullName>
    </recommendedName>
</protein>
<gene>
    <name evidence="2" type="ORF">GCM10007160_35800</name>
</gene>
<keyword evidence="3" id="KW-1185">Reference proteome</keyword>